<dbReference type="GO" id="GO:0005524">
    <property type="term" value="F:ATP binding"/>
    <property type="evidence" value="ECO:0007669"/>
    <property type="project" value="UniProtKB-UniRule"/>
</dbReference>
<dbReference type="Pfam" id="PF21360">
    <property type="entry name" value="PylC-like_N"/>
    <property type="match status" value="1"/>
</dbReference>
<name>A0AAV5G1L1_CORAM</name>
<dbReference type="Gene3D" id="3.40.50.20">
    <property type="match status" value="1"/>
</dbReference>
<dbReference type="InterPro" id="IPR048764">
    <property type="entry name" value="PylC_N"/>
</dbReference>
<dbReference type="Gene3D" id="3.30.470.20">
    <property type="entry name" value="ATP-grasp fold, B domain"/>
    <property type="match status" value="1"/>
</dbReference>
<evidence type="ECO:0000259" key="2">
    <source>
        <dbReference type="PROSITE" id="PS50975"/>
    </source>
</evidence>
<comment type="caution">
    <text evidence="3">The sequence shown here is derived from an EMBL/GenBank/DDBJ whole genome shotgun (WGS) entry which is preliminary data.</text>
</comment>
<dbReference type="Pfam" id="PF15632">
    <property type="entry name" value="ATPgrasp_Ter"/>
    <property type="match status" value="1"/>
</dbReference>
<dbReference type="Proteomes" id="UP001054925">
    <property type="component" value="Unassembled WGS sequence"/>
</dbReference>
<evidence type="ECO:0000313" key="4">
    <source>
        <dbReference type="Proteomes" id="UP001054925"/>
    </source>
</evidence>
<keyword evidence="1" id="KW-0067">ATP-binding</keyword>
<protein>
    <submittedName>
        <fullName evidence="3">Carbamoyl phosphate synthase-like protein</fullName>
    </submittedName>
</protein>
<dbReference type="InterPro" id="IPR013815">
    <property type="entry name" value="ATP_grasp_subdomain_1"/>
</dbReference>
<dbReference type="InterPro" id="IPR011761">
    <property type="entry name" value="ATP-grasp"/>
</dbReference>
<evidence type="ECO:0000313" key="3">
    <source>
        <dbReference type="EMBL" id="GJN41999.1"/>
    </source>
</evidence>
<dbReference type="Gene3D" id="3.30.1490.20">
    <property type="entry name" value="ATP-grasp fold, A domain"/>
    <property type="match status" value="1"/>
</dbReference>
<feature type="domain" description="ATP-grasp" evidence="2">
    <location>
        <begin position="103"/>
        <end position="295"/>
    </location>
</feature>
<dbReference type="EMBL" id="BQKK01000001">
    <property type="protein sequence ID" value="GJN41999.1"/>
    <property type="molecule type" value="Genomic_DNA"/>
</dbReference>
<organism evidence="3 4">
    <name type="scientific">Corynebacterium ammoniagenes</name>
    <name type="common">Brevibacterium ammoniagenes</name>
    <dbReference type="NCBI Taxonomy" id="1697"/>
    <lineage>
        <taxon>Bacteria</taxon>
        <taxon>Bacillati</taxon>
        <taxon>Actinomycetota</taxon>
        <taxon>Actinomycetes</taxon>
        <taxon>Mycobacteriales</taxon>
        <taxon>Corynebacteriaceae</taxon>
        <taxon>Corynebacterium</taxon>
    </lineage>
</organism>
<keyword evidence="1" id="KW-0547">Nucleotide-binding</keyword>
<dbReference type="PROSITE" id="PS50975">
    <property type="entry name" value="ATP_GRASP"/>
    <property type="match status" value="1"/>
</dbReference>
<dbReference type="AlphaFoldDB" id="A0AAV5G1L1"/>
<sequence length="322" mass="35589">MKWFQDALRANSIDGKVIAADLDPLAPARQFADHFVTAPAVTDPTYRSWLEQTLAEQNVELAVSINDFELSEWAQLEVNTKWQSLVRLDAHVQTKVEDKYAMSECFEQWGIPSPKTWLGKARPQENSQCKEFVTKGRFGSASRGLQFVDPSGLDKAIEVATEEVTDRTGVQALRQDKVPPTELVLVQEKIDGIEYGLDVISDLNGEFVSVLVRRKIAMRGGETDRAESVDACAFQGIARQIAETVPHPGMIDVDVIVDSEGTPYVIDVNPRFGGGYPLSHVAGARVPNAYVAWCAGMPVSEEWFKYELGAVAGKYVEAVRVQ</sequence>
<dbReference type="SUPFAM" id="SSF56059">
    <property type="entry name" value="Glutathione synthetase ATP-binding domain-like"/>
    <property type="match status" value="1"/>
</dbReference>
<accession>A0AAV5G1L1</accession>
<proteinExistence type="predicted"/>
<dbReference type="GO" id="GO:0046872">
    <property type="term" value="F:metal ion binding"/>
    <property type="evidence" value="ECO:0007669"/>
    <property type="project" value="InterPro"/>
</dbReference>
<reference evidence="3" key="1">
    <citation type="submission" date="2021-12" db="EMBL/GenBank/DDBJ databases">
        <title>Draft genome sequence of Corynebacterium ammoniagenes strain T-723.</title>
        <authorList>
            <person name="Matsuzawa M."/>
            <person name="Hiratani M."/>
            <person name="Abe I."/>
            <person name="Tsuji Y."/>
            <person name="Nakamura J."/>
        </authorList>
    </citation>
    <scope>NUCLEOTIDE SEQUENCE</scope>
    <source>
        <strain evidence="3">T-723</strain>
    </source>
</reference>
<evidence type="ECO:0000256" key="1">
    <source>
        <dbReference type="PROSITE-ProRule" id="PRU00409"/>
    </source>
</evidence>
<gene>
    <name evidence="3" type="ORF">CAT723_04780</name>
</gene>